<reference evidence="1" key="4">
    <citation type="submission" date="2025-08" db="UniProtKB">
        <authorList>
            <consortium name="Ensembl"/>
        </authorList>
    </citation>
    <scope>IDENTIFICATION</scope>
</reference>
<sequence>MPVSLYKSASDMQVHSQAVLGLCLLALIFSVHPVFSAPALTSEATSSLQKSDTVLHRKARMTPVWRILASKPRGAYCHDHIECSTGLCRNGFCSFNKPVHS</sequence>
<accession>A0A4W4ESV9</accession>
<proteinExistence type="predicted"/>
<dbReference type="PANTHER" id="PTHR21007">
    <property type="entry name" value="LIVER EXPRESSED ANTIMICROBIAL PEPTIDE 2"/>
    <property type="match status" value="1"/>
</dbReference>
<dbReference type="Ensembl" id="ENSEEET00000014808.2">
    <property type="protein sequence ID" value="ENSEEEP00000014633.2"/>
    <property type="gene ID" value="ENSEEEG00000007270.2"/>
</dbReference>
<reference evidence="2" key="1">
    <citation type="journal article" date="2014" name="Science">
        <title>Nonhuman genetics. Genomic basis for the convergent evolution of electric organs.</title>
        <authorList>
            <person name="Gallant J.R."/>
            <person name="Traeger L.L."/>
            <person name="Volkening J.D."/>
            <person name="Moffett H."/>
            <person name="Chen P.H."/>
            <person name="Novina C.D."/>
            <person name="Phillips G.N.Jr."/>
            <person name="Anand R."/>
            <person name="Wells G.B."/>
            <person name="Pinch M."/>
            <person name="Guth R."/>
            <person name="Unguez G.A."/>
            <person name="Albert J.S."/>
            <person name="Zakon H.H."/>
            <person name="Samanta M.P."/>
            <person name="Sussman M.R."/>
        </authorList>
    </citation>
    <scope>NUCLEOTIDE SEQUENCE [LARGE SCALE GENOMIC DNA]</scope>
</reference>
<dbReference type="PANTHER" id="PTHR21007:SF5">
    <property type="entry name" value="LIVER-EXPRESSED ANTIMICROBIAL PEPTIDE 2"/>
    <property type="match status" value="1"/>
</dbReference>
<dbReference type="InterPro" id="IPR009955">
    <property type="entry name" value="LEAP-2"/>
</dbReference>
<dbReference type="Gene3D" id="4.10.40.50">
    <property type="match status" value="1"/>
</dbReference>
<reference evidence="1" key="3">
    <citation type="submission" date="2020-05" db="EMBL/GenBank/DDBJ databases">
        <title>Electrophorus electricus (electric eel) genome, fEleEle1, primary haplotype.</title>
        <authorList>
            <person name="Myers G."/>
            <person name="Meyer A."/>
            <person name="Fedrigo O."/>
            <person name="Formenti G."/>
            <person name="Rhie A."/>
            <person name="Tracey A."/>
            <person name="Sims Y."/>
            <person name="Jarvis E.D."/>
        </authorList>
    </citation>
    <scope>NUCLEOTIDE SEQUENCE [LARGE SCALE GENOMIC DNA]</scope>
</reference>
<name>A0A4W4ESV9_ELEEL</name>
<dbReference type="GO" id="GO:0042742">
    <property type="term" value="P:defense response to bacterium"/>
    <property type="evidence" value="ECO:0007669"/>
    <property type="project" value="InterPro"/>
</dbReference>
<dbReference type="GO" id="GO:0061844">
    <property type="term" value="P:antimicrobial humoral immune response mediated by antimicrobial peptide"/>
    <property type="evidence" value="ECO:0007669"/>
    <property type="project" value="TreeGrafter"/>
</dbReference>
<dbReference type="Proteomes" id="UP000314983">
    <property type="component" value="Chromosome 6"/>
</dbReference>
<keyword evidence="2" id="KW-1185">Reference proteome</keyword>
<evidence type="ECO:0008006" key="3">
    <source>
        <dbReference type="Google" id="ProtNLM"/>
    </source>
</evidence>
<dbReference type="AlphaFoldDB" id="A0A4W4ESV9"/>
<evidence type="ECO:0000313" key="2">
    <source>
        <dbReference type="Proteomes" id="UP000314983"/>
    </source>
</evidence>
<dbReference type="Pfam" id="PF07359">
    <property type="entry name" value="LEAP-2"/>
    <property type="match status" value="1"/>
</dbReference>
<dbReference type="STRING" id="8005.ENSEEEP00000014633"/>
<reference evidence="1" key="5">
    <citation type="submission" date="2025-09" db="UniProtKB">
        <authorList>
            <consortium name="Ensembl"/>
        </authorList>
    </citation>
    <scope>IDENTIFICATION</scope>
</reference>
<organism evidence="1 2">
    <name type="scientific">Electrophorus electricus</name>
    <name type="common">Electric eel</name>
    <name type="synonym">Gymnotus electricus</name>
    <dbReference type="NCBI Taxonomy" id="8005"/>
    <lineage>
        <taxon>Eukaryota</taxon>
        <taxon>Metazoa</taxon>
        <taxon>Chordata</taxon>
        <taxon>Craniata</taxon>
        <taxon>Vertebrata</taxon>
        <taxon>Euteleostomi</taxon>
        <taxon>Actinopterygii</taxon>
        <taxon>Neopterygii</taxon>
        <taxon>Teleostei</taxon>
        <taxon>Ostariophysi</taxon>
        <taxon>Gymnotiformes</taxon>
        <taxon>Gymnotoidei</taxon>
        <taxon>Gymnotidae</taxon>
        <taxon>Electrophorus</taxon>
    </lineage>
</organism>
<reference evidence="2" key="2">
    <citation type="journal article" date="2017" name="Sci. Adv.">
        <title>A tail of two voltages: Proteomic comparison of the three electric organs of the electric eel.</title>
        <authorList>
            <person name="Traeger L.L."/>
            <person name="Sabat G."/>
            <person name="Barrett-Wilt G.A."/>
            <person name="Wells G.B."/>
            <person name="Sussman M.R."/>
        </authorList>
    </citation>
    <scope>NUCLEOTIDE SEQUENCE [LARGE SCALE GENOMIC DNA]</scope>
</reference>
<dbReference type="GeneTree" id="ENSGT00510000050937"/>
<evidence type="ECO:0000313" key="1">
    <source>
        <dbReference type="Ensembl" id="ENSEEEP00000014633.2"/>
    </source>
</evidence>
<protein>
    <recommendedName>
        <fullName evidence="3">Liver-expressed antimicrobial peptide 2</fullName>
    </recommendedName>
</protein>